<feature type="compositionally biased region" description="Basic and acidic residues" evidence="1">
    <location>
        <begin position="118"/>
        <end position="127"/>
    </location>
</feature>
<dbReference type="OrthoDB" id="3048996at2759"/>
<feature type="compositionally biased region" description="Basic and acidic residues" evidence="1">
    <location>
        <begin position="227"/>
        <end position="241"/>
    </location>
</feature>
<dbReference type="EMBL" id="JACAZE010000005">
    <property type="protein sequence ID" value="KAF7317285.1"/>
    <property type="molecule type" value="Genomic_DNA"/>
</dbReference>
<feature type="compositionally biased region" description="Basic and acidic residues" evidence="1">
    <location>
        <begin position="15"/>
        <end position="28"/>
    </location>
</feature>
<feature type="region of interest" description="Disordered" evidence="1">
    <location>
        <begin position="222"/>
        <end position="241"/>
    </location>
</feature>
<feature type="compositionally biased region" description="Low complexity" evidence="1">
    <location>
        <begin position="407"/>
        <end position="437"/>
    </location>
</feature>
<sequence>MTENGNENENGSIDASHRDRSRDKDKPRSSRRHPRRATDDAEDPVVAPPPPPPQIEIAPDVLRQVADAAAADAEEHNAPVPIATVGGEGEDGAEFAVIKGAEARQFAEQFIREQAAQTDRDPEDKGKAPIAPLDTWTDNDKRGIRNAMQPVVFAVVPRSTKNSHSRKQGTGASLRENAVHFFKAWQGKNEGRTHPLRGDERRASFLENEFRKVQEKLAGVSGGIPDIVRDDRDRDRPKDKAAERVKAMATSALKRAPTDPQTPPTLPPSVVQLAHHHAGPGAKGAFSSTPASSSTNARNSLLPPPQSRRSVSDPLPLPSTVTAEDIDPQALDPESPVTPITPTPLAPSMFPPPSSFPINLERPQLGTHRGSVDSLSSVQSVPFLGAISRVMGERVPLRVTNPGDRLSTLSSSASGSGSSDVGGSSSKPVGLGPSPLGMGMGDEDARSTHSHSTHVLHLPLSGVPKTGSDTSASSRSSKSRHSARSTGGKEKEKLLIVLLDEDDEDLAGHKHKHRRASSFSGSGSSGGDRGRRDTVTEKTWHGLERNLSLSHPPSRHTTPPSSGHVTPSPWLGHLMNLDEDIKYVRQSRAEREDSDDYLSDADSDGRRSAGGVVPISALVEQLHALGYGSSAYGTAPTSTYGASPYASPYASSAAALPGSLSFYGGSPYAPGISMSTSGHGHAGGSPYAHSAPALSPYQSPLYQSPLPQSRPPTPPAPWSTPYAASNYVAPTPAQGYSPFPASSPYVSPMPVPAPPLGGYGSIYAPSPALGMGGNLSINPNAQAYMAASPYHAASASASASAYMVPLPVSRAPSAAAASPYAYPRRMG</sequence>
<feature type="compositionally biased region" description="Polar residues" evidence="1">
    <location>
        <begin position="1"/>
        <end position="13"/>
    </location>
</feature>
<dbReference type="AlphaFoldDB" id="A0A8H6TEC9"/>
<comment type="caution">
    <text evidence="2">The sequence shown here is derived from an EMBL/GenBank/DDBJ whole genome shotgun (WGS) entry which is preliminary data.</text>
</comment>
<feature type="compositionally biased region" description="Low complexity" evidence="1">
    <location>
        <begin position="55"/>
        <end position="71"/>
    </location>
</feature>
<feature type="compositionally biased region" description="Basic and acidic residues" evidence="1">
    <location>
        <begin position="528"/>
        <end position="544"/>
    </location>
</feature>
<evidence type="ECO:0000313" key="3">
    <source>
        <dbReference type="Proteomes" id="UP000613580"/>
    </source>
</evidence>
<reference evidence="2" key="1">
    <citation type="submission" date="2020-05" db="EMBL/GenBank/DDBJ databases">
        <title>Mycena genomes resolve the evolution of fungal bioluminescence.</title>
        <authorList>
            <person name="Tsai I.J."/>
        </authorList>
    </citation>
    <scope>NUCLEOTIDE SEQUENCE</scope>
    <source>
        <strain evidence="2">110903Hualien_Pintung</strain>
    </source>
</reference>
<feature type="compositionally biased region" description="Polar residues" evidence="1">
    <location>
        <begin position="286"/>
        <end position="299"/>
    </location>
</feature>
<proteinExistence type="predicted"/>
<protein>
    <submittedName>
        <fullName evidence="2">Uncharacterized protein</fullName>
    </submittedName>
</protein>
<feature type="region of interest" description="Disordered" evidence="1">
    <location>
        <begin position="1"/>
        <end position="87"/>
    </location>
</feature>
<dbReference type="Proteomes" id="UP000613580">
    <property type="component" value="Unassembled WGS sequence"/>
</dbReference>
<feature type="region of interest" description="Disordered" evidence="1">
    <location>
        <begin position="508"/>
        <end position="571"/>
    </location>
</feature>
<feature type="region of interest" description="Disordered" evidence="1">
    <location>
        <begin position="698"/>
        <end position="717"/>
    </location>
</feature>
<feature type="region of interest" description="Disordered" evidence="1">
    <location>
        <begin position="586"/>
        <end position="608"/>
    </location>
</feature>
<feature type="region of interest" description="Disordered" evidence="1">
    <location>
        <begin position="114"/>
        <end position="142"/>
    </location>
</feature>
<accession>A0A8H6TEC9</accession>
<name>A0A8H6TEC9_MYCCL</name>
<organism evidence="2 3">
    <name type="scientific">Mycena chlorophos</name>
    <name type="common">Agaric fungus</name>
    <name type="synonym">Agaricus chlorophos</name>
    <dbReference type="NCBI Taxonomy" id="658473"/>
    <lineage>
        <taxon>Eukaryota</taxon>
        <taxon>Fungi</taxon>
        <taxon>Dikarya</taxon>
        <taxon>Basidiomycota</taxon>
        <taxon>Agaricomycotina</taxon>
        <taxon>Agaricomycetes</taxon>
        <taxon>Agaricomycetidae</taxon>
        <taxon>Agaricales</taxon>
        <taxon>Marasmiineae</taxon>
        <taxon>Mycenaceae</taxon>
        <taxon>Mycena</taxon>
    </lineage>
</organism>
<feature type="compositionally biased region" description="Low complexity" evidence="1">
    <location>
        <begin position="455"/>
        <end position="476"/>
    </location>
</feature>
<keyword evidence="3" id="KW-1185">Reference proteome</keyword>
<feature type="compositionally biased region" description="Pro residues" evidence="1">
    <location>
        <begin position="708"/>
        <end position="717"/>
    </location>
</feature>
<gene>
    <name evidence="2" type="ORF">HMN09_00463900</name>
</gene>
<evidence type="ECO:0000313" key="2">
    <source>
        <dbReference type="EMBL" id="KAF7317285.1"/>
    </source>
</evidence>
<feature type="region of interest" description="Disordered" evidence="1">
    <location>
        <begin position="398"/>
        <end position="490"/>
    </location>
</feature>
<feature type="compositionally biased region" description="Pro residues" evidence="1">
    <location>
        <begin position="339"/>
        <end position="355"/>
    </location>
</feature>
<feature type="compositionally biased region" description="Acidic residues" evidence="1">
    <location>
        <begin position="592"/>
        <end position="602"/>
    </location>
</feature>
<feature type="region of interest" description="Disordered" evidence="1">
    <location>
        <begin position="249"/>
        <end position="374"/>
    </location>
</feature>
<feature type="compositionally biased region" description="Low complexity" evidence="1">
    <location>
        <begin position="550"/>
        <end position="562"/>
    </location>
</feature>
<evidence type="ECO:0000256" key="1">
    <source>
        <dbReference type="SAM" id="MobiDB-lite"/>
    </source>
</evidence>